<name>A0A6V8LZM7_9BACT</name>
<evidence type="ECO:0000313" key="7">
    <source>
        <dbReference type="Proteomes" id="UP000494245"/>
    </source>
</evidence>
<dbReference type="PROSITE" id="PS51257">
    <property type="entry name" value="PROKAR_LIPOPROTEIN"/>
    <property type="match status" value="1"/>
</dbReference>
<dbReference type="EMBL" id="BLTE01000005">
    <property type="protein sequence ID" value="GFK93685.1"/>
    <property type="molecule type" value="Genomic_DNA"/>
</dbReference>
<feature type="region of interest" description="Disordered" evidence="2">
    <location>
        <begin position="475"/>
        <end position="517"/>
    </location>
</feature>
<comment type="caution">
    <text evidence="6">The sequence shown here is derived from an EMBL/GenBank/DDBJ whole genome shotgun (WGS) entry which is preliminary data.</text>
</comment>
<dbReference type="GO" id="GO:0015627">
    <property type="term" value="C:type II protein secretion system complex"/>
    <property type="evidence" value="ECO:0007669"/>
    <property type="project" value="TreeGrafter"/>
</dbReference>
<protein>
    <submittedName>
        <fullName evidence="6">Type II secretion system protein D</fullName>
    </submittedName>
</protein>
<dbReference type="RefSeq" id="WP_173082962.1">
    <property type="nucleotide sequence ID" value="NZ_BLTE01000005.1"/>
</dbReference>
<dbReference type="InterPro" id="IPR032789">
    <property type="entry name" value="T2SS-T3SS_pil_N"/>
</dbReference>
<evidence type="ECO:0000313" key="6">
    <source>
        <dbReference type="EMBL" id="GFK93685.1"/>
    </source>
</evidence>
<feature type="compositionally biased region" description="Pro residues" evidence="2">
    <location>
        <begin position="499"/>
        <end position="517"/>
    </location>
</feature>
<reference evidence="6 7" key="1">
    <citation type="submission" date="2020-04" db="EMBL/GenBank/DDBJ databases">
        <authorList>
            <consortium name="Desulfovibrio sp. FSS-1 genome sequencing consortium"/>
            <person name="Shimoshige H."/>
            <person name="Kobayashi H."/>
            <person name="Maekawa T."/>
        </authorList>
    </citation>
    <scope>NUCLEOTIDE SEQUENCE [LARGE SCALE GENOMIC DNA]</scope>
    <source>
        <strain evidence="6 7">SIID29052-01</strain>
    </source>
</reference>
<dbReference type="Proteomes" id="UP000494245">
    <property type="component" value="Unassembled WGS sequence"/>
</dbReference>
<proteinExistence type="inferred from homology"/>
<gene>
    <name evidence="6" type="primary">pulD</name>
    <name evidence="6" type="ORF">NNJEOMEG_01519</name>
</gene>
<evidence type="ECO:0000259" key="5">
    <source>
        <dbReference type="Pfam" id="PF13629"/>
    </source>
</evidence>
<dbReference type="PANTHER" id="PTHR30332">
    <property type="entry name" value="PROBABLE GENERAL SECRETION PATHWAY PROTEIN D"/>
    <property type="match status" value="1"/>
</dbReference>
<dbReference type="InterPro" id="IPR001775">
    <property type="entry name" value="GspD/PilQ"/>
</dbReference>
<feature type="domain" description="Pilus formation protein N-terminal" evidence="5">
    <location>
        <begin position="31"/>
        <end position="101"/>
    </location>
</feature>
<reference evidence="6 7" key="2">
    <citation type="submission" date="2020-05" db="EMBL/GenBank/DDBJ databases">
        <title>Draft genome sequence of Desulfovibrio sp. strainFSS-1.</title>
        <authorList>
            <person name="Shimoshige H."/>
            <person name="Kobayashi H."/>
            <person name="Maekawa T."/>
        </authorList>
    </citation>
    <scope>NUCLEOTIDE SEQUENCE [LARGE SCALE GENOMIC DNA]</scope>
    <source>
        <strain evidence="6 7">SIID29052-01</strain>
    </source>
</reference>
<feature type="signal peptide" evidence="3">
    <location>
        <begin position="1"/>
        <end position="21"/>
    </location>
</feature>
<evidence type="ECO:0000256" key="1">
    <source>
        <dbReference type="RuleBase" id="RU004003"/>
    </source>
</evidence>
<keyword evidence="3" id="KW-0732">Signal</keyword>
<keyword evidence="7" id="KW-1185">Reference proteome</keyword>
<accession>A0A6V8LZM7</accession>
<dbReference type="PRINTS" id="PR00811">
    <property type="entry name" value="BCTERIALGSPD"/>
</dbReference>
<organism evidence="6 7">
    <name type="scientific">Fundidesulfovibrio magnetotacticus</name>
    <dbReference type="NCBI Taxonomy" id="2730080"/>
    <lineage>
        <taxon>Bacteria</taxon>
        <taxon>Pseudomonadati</taxon>
        <taxon>Thermodesulfobacteriota</taxon>
        <taxon>Desulfovibrionia</taxon>
        <taxon>Desulfovibrionales</taxon>
        <taxon>Desulfovibrionaceae</taxon>
        <taxon>Fundidesulfovibrio</taxon>
    </lineage>
</organism>
<dbReference type="AlphaFoldDB" id="A0A6V8LZM7"/>
<feature type="domain" description="Type II/III secretion system secretin-like" evidence="4">
    <location>
        <begin position="279"/>
        <end position="437"/>
    </location>
</feature>
<dbReference type="InterPro" id="IPR004846">
    <property type="entry name" value="T2SS/T3SS_dom"/>
</dbReference>
<feature type="compositionally biased region" description="Low complexity" evidence="2">
    <location>
        <begin position="475"/>
        <end position="487"/>
    </location>
</feature>
<dbReference type="GO" id="GO:0009306">
    <property type="term" value="P:protein secretion"/>
    <property type="evidence" value="ECO:0007669"/>
    <property type="project" value="InterPro"/>
</dbReference>
<comment type="similarity">
    <text evidence="1">Belongs to the bacterial secretin family.</text>
</comment>
<dbReference type="InterPro" id="IPR050810">
    <property type="entry name" value="Bact_Secretion_Sys_Channel"/>
</dbReference>
<evidence type="ECO:0000256" key="2">
    <source>
        <dbReference type="SAM" id="MobiDB-lite"/>
    </source>
</evidence>
<dbReference type="PANTHER" id="PTHR30332:SF17">
    <property type="entry name" value="TYPE IV PILIATION SYSTEM PROTEIN DR_0774-RELATED"/>
    <property type="match status" value="1"/>
</dbReference>
<feature type="chain" id="PRO_5028953251" evidence="3">
    <location>
        <begin position="22"/>
        <end position="517"/>
    </location>
</feature>
<dbReference type="Pfam" id="PF00263">
    <property type="entry name" value="Secretin"/>
    <property type="match status" value="1"/>
</dbReference>
<dbReference type="Pfam" id="PF13629">
    <property type="entry name" value="T2SS-T3SS_pil_N"/>
    <property type="match status" value="1"/>
</dbReference>
<evidence type="ECO:0000256" key="3">
    <source>
        <dbReference type="SAM" id="SignalP"/>
    </source>
</evidence>
<sequence length="517" mass="54348">MNRAALLLALALALLACAAPADLDAAQTANAPRLELTVGKSVVVKTQADIARVSVGDPNVADFVLLTPRQLYVAGKASGVTNITLWDAADQVRGLYDVEVAPDVARLRRLVGDVMPDESGVVVRAAGNSIAVSGTVRSEANLKRLLALAEAHSPGKVLNLLQMGGVQQVMLEVRVAEMSRALAKDLGFNLNAISQGDFLYTFLGGLTSVPLLSNIVKTYTTTNTNNQTVADPYNRVNNPTRFDEQKGPLNITSNVQGMFNYNTKVNGVPTTITGFINILKDNGLVRILAEPTLVCLNGQTAEFLAGGEIPVPIPQALGTISIEWKKYGVELRFTPHVLAGDKISLQVAPSVSELDPANAVQVGSFVIPALKKRSAATVIELGDGQSFAIAGLLSQDTRSTASKFPGVGDVPVLGSLFKSSKFQKNETELLIIITPRLAKPADPKAIKLPTDGGLKEPDDLEFYLGIDRSKLGLGAQPAAPAAGIPAGRTLDGEFGHALPNPPASGAPRPPQPSDAGK</sequence>
<evidence type="ECO:0000259" key="4">
    <source>
        <dbReference type="Pfam" id="PF00263"/>
    </source>
</evidence>